<proteinExistence type="predicted"/>
<dbReference type="SUPFAM" id="SSF50037">
    <property type="entry name" value="C-terminal domain of transcriptional repressors"/>
    <property type="match status" value="1"/>
</dbReference>
<sequence>MIEPIFKYFEEIDSTNLEAKREGEAGAPEFTVISAGTQTAGRGRSGHTWISPEKISVATSMLIYPKEIPMEHLPRLTIVAGVAVAEAVEELYPLHTQIKWPNDVLIDSRKICGILTEMEAENGHAKQVVCGIGVNVHQKKEDFAPEIRDMATSLDLELAKQKGVSEVTGKRQTITRNSDLRSNSFNFENETQQTSESVEDSEIQRASRKAITEAIWQHFLKHYEIFKANGGSLEGILDSYNSRLANKNKRVRVVHQVHDFEGIALEMDPNGRLLIKKDDGTITAVDSGEVHVRGLYGYA</sequence>
<evidence type="ECO:0000313" key="4">
    <source>
        <dbReference type="Proteomes" id="UP000460257"/>
    </source>
</evidence>
<name>A0A6N7J0C5_9FIRM</name>
<accession>A0A6N7J0C5</accession>
<dbReference type="GO" id="GO:0016740">
    <property type="term" value="F:transferase activity"/>
    <property type="evidence" value="ECO:0007669"/>
    <property type="project" value="UniProtKB-ARBA"/>
</dbReference>
<dbReference type="GO" id="GO:0004077">
    <property type="term" value="F:biotin--[biotin carboxyl-carrier protein] ligase activity"/>
    <property type="evidence" value="ECO:0007669"/>
    <property type="project" value="UniProtKB-EC"/>
</dbReference>
<dbReference type="GO" id="GO:0005737">
    <property type="term" value="C:cytoplasm"/>
    <property type="evidence" value="ECO:0007669"/>
    <property type="project" value="TreeGrafter"/>
</dbReference>
<dbReference type="PROSITE" id="PS51733">
    <property type="entry name" value="BPL_LPL_CATALYTIC"/>
    <property type="match status" value="1"/>
</dbReference>
<feature type="domain" description="BPL/LPL catalytic" evidence="2">
    <location>
        <begin position="1"/>
        <end position="180"/>
    </location>
</feature>
<protein>
    <submittedName>
        <fullName evidence="3">Biotin--[acetyl-CoA-carboxylase] ligase</fullName>
        <ecNumber evidence="3">6.3.4.15</ecNumber>
    </submittedName>
</protein>
<dbReference type="Gene3D" id="2.30.30.100">
    <property type="match status" value="1"/>
</dbReference>
<keyword evidence="4" id="KW-1185">Reference proteome</keyword>
<dbReference type="InterPro" id="IPR004408">
    <property type="entry name" value="Biotin_CoA_COase_ligase"/>
</dbReference>
<evidence type="ECO:0000256" key="1">
    <source>
        <dbReference type="ARBA" id="ARBA00022598"/>
    </source>
</evidence>
<dbReference type="AlphaFoldDB" id="A0A6N7J0C5"/>
<evidence type="ECO:0000313" key="3">
    <source>
        <dbReference type="EMBL" id="MQN02056.1"/>
    </source>
</evidence>
<gene>
    <name evidence="3" type="ORF">FRC54_09190</name>
</gene>
<evidence type="ECO:0000259" key="2">
    <source>
        <dbReference type="PROSITE" id="PS51733"/>
    </source>
</evidence>
<dbReference type="InterPro" id="IPR008988">
    <property type="entry name" value="Transcriptional_repressor_C"/>
</dbReference>
<comment type="caution">
    <text evidence="3">The sequence shown here is derived from an EMBL/GenBank/DDBJ whole genome shotgun (WGS) entry which is preliminary data.</text>
</comment>
<dbReference type="SUPFAM" id="SSF55681">
    <property type="entry name" value="Class II aaRS and biotin synthetases"/>
    <property type="match status" value="1"/>
</dbReference>
<dbReference type="PANTHER" id="PTHR12835">
    <property type="entry name" value="BIOTIN PROTEIN LIGASE"/>
    <property type="match status" value="1"/>
</dbReference>
<reference evidence="3" key="1">
    <citation type="journal article" date="2020" name="Appl. Environ. Microbiol.">
        <title>Medium-Chain Fatty Acid Synthesis by 'Candidatus Weimeria bifida' gen. nov., sp. nov., and 'Candidatus Pseudoramibacter fermentans' sp. nov.</title>
        <authorList>
            <person name="Scarborough M.J."/>
            <person name="Myers K.S."/>
            <person name="Donohue T.J."/>
            <person name="Noguera D.R."/>
        </authorList>
    </citation>
    <scope>NUCLEOTIDE SEQUENCE</scope>
    <source>
        <strain evidence="3">LCO1.1</strain>
    </source>
</reference>
<dbReference type="CDD" id="cd16442">
    <property type="entry name" value="BPL"/>
    <property type="match status" value="1"/>
</dbReference>
<dbReference type="GO" id="GO:0009249">
    <property type="term" value="P:protein lipoylation"/>
    <property type="evidence" value="ECO:0007669"/>
    <property type="project" value="UniProtKB-ARBA"/>
</dbReference>
<dbReference type="InterPro" id="IPR045864">
    <property type="entry name" value="aa-tRNA-synth_II/BPL/LPL"/>
</dbReference>
<dbReference type="NCBIfam" id="TIGR00121">
    <property type="entry name" value="birA_ligase"/>
    <property type="match status" value="1"/>
</dbReference>
<dbReference type="EC" id="6.3.4.15" evidence="3"/>
<dbReference type="Proteomes" id="UP000460257">
    <property type="component" value="Unassembled WGS sequence"/>
</dbReference>
<dbReference type="Gene3D" id="3.30.930.10">
    <property type="entry name" value="Bira Bifunctional Protein, Domain 2"/>
    <property type="match status" value="1"/>
</dbReference>
<dbReference type="Pfam" id="PF03099">
    <property type="entry name" value="BPL_LplA_LipB"/>
    <property type="match status" value="1"/>
</dbReference>
<dbReference type="EMBL" id="VOGC01000007">
    <property type="protein sequence ID" value="MQN02056.1"/>
    <property type="molecule type" value="Genomic_DNA"/>
</dbReference>
<dbReference type="InterPro" id="IPR004143">
    <property type="entry name" value="BPL_LPL_catalytic"/>
</dbReference>
<dbReference type="PANTHER" id="PTHR12835:SF5">
    <property type="entry name" value="BIOTIN--PROTEIN LIGASE"/>
    <property type="match status" value="1"/>
</dbReference>
<keyword evidence="1 3" id="KW-0436">Ligase</keyword>
<organism evidence="3 4">
    <name type="scientific">Candidatus Weimeria bifida</name>
    <dbReference type="NCBI Taxonomy" id="2599074"/>
    <lineage>
        <taxon>Bacteria</taxon>
        <taxon>Bacillati</taxon>
        <taxon>Bacillota</taxon>
        <taxon>Clostridia</taxon>
        <taxon>Lachnospirales</taxon>
        <taxon>Lachnospiraceae</taxon>
        <taxon>Candidatus Weimeria</taxon>
    </lineage>
</organism>